<evidence type="ECO:0000313" key="3">
    <source>
        <dbReference type="Proteomes" id="UP000032141"/>
    </source>
</evidence>
<feature type="chain" id="PRO_5002258806" evidence="1">
    <location>
        <begin position="25"/>
        <end position="80"/>
    </location>
</feature>
<protein>
    <submittedName>
        <fullName evidence="2">Uncharacterized protein</fullName>
    </submittedName>
</protein>
<proteinExistence type="predicted"/>
<keyword evidence="3" id="KW-1185">Reference proteome</keyword>
<accession>A0A0D3CHW1</accession>
<dbReference type="STRING" id="109376.A0A0D3CHW1"/>
<keyword evidence="1" id="KW-0732">Signal</keyword>
<dbReference type="Proteomes" id="UP000032141">
    <property type="component" value="Chromosome C5"/>
</dbReference>
<dbReference type="HOGENOM" id="CLU_2593082_0_0_1"/>
<reference evidence="2 3" key="1">
    <citation type="journal article" date="2014" name="Genome Biol.">
        <title>Transcriptome and methylome profiling reveals relics of genome dominance in the mesopolyploid Brassica oleracea.</title>
        <authorList>
            <person name="Parkin I.A."/>
            <person name="Koh C."/>
            <person name="Tang H."/>
            <person name="Robinson S.J."/>
            <person name="Kagale S."/>
            <person name="Clarke W.E."/>
            <person name="Town C.D."/>
            <person name="Nixon J."/>
            <person name="Krishnakumar V."/>
            <person name="Bidwell S.L."/>
            <person name="Denoeud F."/>
            <person name="Belcram H."/>
            <person name="Links M.G."/>
            <person name="Just J."/>
            <person name="Clarke C."/>
            <person name="Bender T."/>
            <person name="Huebert T."/>
            <person name="Mason A.S."/>
            <person name="Pires J.C."/>
            <person name="Barker G."/>
            <person name="Moore J."/>
            <person name="Walley P.G."/>
            <person name="Manoli S."/>
            <person name="Batley J."/>
            <person name="Edwards D."/>
            <person name="Nelson M.N."/>
            <person name="Wang X."/>
            <person name="Paterson A.H."/>
            <person name="King G."/>
            <person name="Bancroft I."/>
            <person name="Chalhoub B."/>
            <person name="Sharpe A.G."/>
        </authorList>
    </citation>
    <scope>NUCLEOTIDE SEQUENCE</scope>
    <source>
        <strain evidence="2 3">cv. TO1000</strain>
    </source>
</reference>
<evidence type="ECO:0000313" key="2">
    <source>
        <dbReference type="EnsemblPlants" id="Bo5g105170.1"/>
    </source>
</evidence>
<dbReference type="Gramene" id="Bo5g105170.1">
    <property type="protein sequence ID" value="Bo5g105170.1"/>
    <property type="gene ID" value="Bo5g105170"/>
</dbReference>
<feature type="signal peptide" evidence="1">
    <location>
        <begin position="1"/>
        <end position="24"/>
    </location>
</feature>
<organism evidence="2 3">
    <name type="scientific">Brassica oleracea var. oleracea</name>
    <dbReference type="NCBI Taxonomy" id="109376"/>
    <lineage>
        <taxon>Eukaryota</taxon>
        <taxon>Viridiplantae</taxon>
        <taxon>Streptophyta</taxon>
        <taxon>Embryophyta</taxon>
        <taxon>Tracheophyta</taxon>
        <taxon>Spermatophyta</taxon>
        <taxon>Magnoliopsida</taxon>
        <taxon>eudicotyledons</taxon>
        <taxon>Gunneridae</taxon>
        <taxon>Pentapetalae</taxon>
        <taxon>rosids</taxon>
        <taxon>malvids</taxon>
        <taxon>Brassicales</taxon>
        <taxon>Brassicaceae</taxon>
        <taxon>Brassiceae</taxon>
        <taxon>Brassica</taxon>
    </lineage>
</organism>
<name>A0A0D3CHW1_BRAOL</name>
<reference evidence="2" key="2">
    <citation type="submission" date="2015-03" db="UniProtKB">
        <authorList>
            <consortium name="EnsemblPlants"/>
        </authorList>
    </citation>
    <scope>IDENTIFICATION</scope>
</reference>
<dbReference type="AlphaFoldDB" id="A0A0D3CHW1"/>
<evidence type="ECO:0000256" key="1">
    <source>
        <dbReference type="SAM" id="SignalP"/>
    </source>
</evidence>
<dbReference type="EnsemblPlants" id="Bo5g105170.1">
    <property type="protein sequence ID" value="Bo5g105170.1"/>
    <property type="gene ID" value="Bo5g105170"/>
</dbReference>
<sequence length="80" mass="9243">MVSRGLSLTLIFLLVALFIALGEANNNRKILQSHTNHQPVHSPLPSPIYSPDPLDPKGYETFFYRRSPSKPSRKPWWWLL</sequence>